<reference evidence="1 2" key="1">
    <citation type="submission" date="2019-02" db="EMBL/GenBank/DDBJ databases">
        <title>Deep-cultivation of Planctomycetes and their phenomic and genomic characterization uncovers novel biology.</title>
        <authorList>
            <person name="Wiegand S."/>
            <person name="Jogler M."/>
            <person name="Boedeker C."/>
            <person name="Pinto D."/>
            <person name="Vollmers J."/>
            <person name="Rivas-Marin E."/>
            <person name="Kohn T."/>
            <person name="Peeters S.H."/>
            <person name="Heuer A."/>
            <person name="Rast P."/>
            <person name="Oberbeckmann S."/>
            <person name="Bunk B."/>
            <person name="Jeske O."/>
            <person name="Meyerdierks A."/>
            <person name="Storesund J.E."/>
            <person name="Kallscheuer N."/>
            <person name="Luecker S."/>
            <person name="Lage O.M."/>
            <person name="Pohl T."/>
            <person name="Merkel B.J."/>
            <person name="Hornburger P."/>
            <person name="Mueller R.-W."/>
            <person name="Bruemmer F."/>
            <person name="Labrenz M."/>
            <person name="Spormann A.M."/>
            <person name="Op Den Camp H."/>
            <person name="Overmann J."/>
            <person name="Amann R."/>
            <person name="Jetten M.S.M."/>
            <person name="Mascher T."/>
            <person name="Medema M.H."/>
            <person name="Devos D.P."/>
            <person name="Kaster A.-K."/>
            <person name="Ovreas L."/>
            <person name="Rohde M."/>
            <person name="Galperin M.Y."/>
            <person name="Jogler C."/>
        </authorList>
    </citation>
    <scope>NUCLEOTIDE SEQUENCE [LARGE SCALE GENOMIC DNA]</scope>
    <source>
        <strain evidence="1 2">Pla52n</strain>
    </source>
</reference>
<name>A0A5C6A2J9_9BACT</name>
<dbReference type="Proteomes" id="UP000320176">
    <property type="component" value="Unassembled WGS sequence"/>
</dbReference>
<accession>A0A5C6A2J9</accession>
<keyword evidence="2" id="KW-1185">Reference proteome</keyword>
<evidence type="ECO:0000313" key="2">
    <source>
        <dbReference type="Proteomes" id="UP000320176"/>
    </source>
</evidence>
<dbReference type="RefSeq" id="WP_146522581.1">
    <property type="nucleotide sequence ID" value="NZ_CP151726.1"/>
</dbReference>
<protein>
    <submittedName>
        <fullName evidence="1">Uncharacterized protein</fullName>
    </submittedName>
</protein>
<sequence length="130" mass="14190">MAKFYVQCGPVDLVLDGDSPQQAALAAIDRALSPHLWIYDDPGLTENECRQHLMLEALLHLPPSITVSERGFGADDAVCVPTPETIQMWHALMVGVRRLLMKAGIDRTVAVLAGSDVAANLSTHHPRRAR</sequence>
<dbReference type="OrthoDB" id="279935at2"/>
<proteinExistence type="predicted"/>
<dbReference type="AlphaFoldDB" id="A0A5C6A2J9"/>
<comment type="caution">
    <text evidence="1">The sequence shown here is derived from an EMBL/GenBank/DDBJ whole genome shotgun (WGS) entry which is preliminary data.</text>
</comment>
<gene>
    <name evidence="1" type="ORF">Pla52n_55670</name>
</gene>
<organism evidence="1 2">
    <name type="scientific">Stieleria varia</name>
    <dbReference type="NCBI Taxonomy" id="2528005"/>
    <lineage>
        <taxon>Bacteria</taxon>
        <taxon>Pseudomonadati</taxon>
        <taxon>Planctomycetota</taxon>
        <taxon>Planctomycetia</taxon>
        <taxon>Pirellulales</taxon>
        <taxon>Pirellulaceae</taxon>
        <taxon>Stieleria</taxon>
    </lineage>
</organism>
<dbReference type="EMBL" id="SJPN01000008">
    <property type="protein sequence ID" value="TWT93739.1"/>
    <property type="molecule type" value="Genomic_DNA"/>
</dbReference>
<evidence type="ECO:0000313" key="1">
    <source>
        <dbReference type="EMBL" id="TWT93739.1"/>
    </source>
</evidence>